<dbReference type="Proteomes" id="UP001320170">
    <property type="component" value="Unassembled WGS sequence"/>
</dbReference>
<dbReference type="InterPro" id="IPR051016">
    <property type="entry name" value="Diverse_Substrate_AcTransf"/>
</dbReference>
<evidence type="ECO:0000313" key="5">
    <source>
        <dbReference type="Proteomes" id="UP001320170"/>
    </source>
</evidence>
<organism evidence="4 5">
    <name type="scientific">Legionella resiliens</name>
    <dbReference type="NCBI Taxonomy" id="2905958"/>
    <lineage>
        <taxon>Bacteria</taxon>
        <taxon>Pseudomonadati</taxon>
        <taxon>Pseudomonadota</taxon>
        <taxon>Gammaproteobacteria</taxon>
        <taxon>Legionellales</taxon>
        <taxon>Legionellaceae</taxon>
        <taxon>Legionella</taxon>
    </lineage>
</organism>
<gene>
    <name evidence="4" type="ORF">LXO92_02815</name>
</gene>
<dbReference type="InterPro" id="IPR016181">
    <property type="entry name" value="Acyl_CoA_acyltransferase"/>
</dbReference>
<dbReference type="EMBL" id="JAJTND010000001">
    <property type="protein sequence ID" value="MCE3531307.1"/>
    <property type="molecule type" value="Genomic_DNA"/>
</dbReference>
<evidence type="ECO:0000259" key="3">
    <source>
        <dbReference type="PROSITE" id="PS51186"/>
    </source>
</evidence>
<reference evidence="4 5" key="1">
    <citation type="journal article" date="2024" name="Pathogens">
        <title>Characterization of a Novel Species of Legionella Isolated from a Healthcare Facility: Legionella resiliens sp. nov.</title>
        <authorList>
            <person name="Cristino S."/>
            <person name="Pascale M.R."/>
            <person name="Marino F."/>
            <person name="Derelitto C."/>
            <person name="Salaris S."/>
            <person name="Orsini M."/>
            <person name="Squarzoni S."/>
            <person name="Grottola A."/>
            <person name="Girolamini L."/>
        </authorList>
    </citation>
    <scope>NUCLEOTIDE SEQUENCE [LARGE SCALE GENOMIC DNA]</scope>
    <source>
        <strain evidence="4 5">8cVS16</strain>
    </source>
</reference>
<evidence type="ECO:0000256" key="2">
    <source>
        <dbReference type="ARBA" id="ARBA00023315"/>
    </source>
</evidence>
<keyword evidence="2" id="KW-0012">Acyltransferase</keyword>
<feature type="domain" description="N-acetyltransferase" evidence="3">
    <location>
        <begin position="3"/>
        <end position="159"/>
    </location>
</feature>
<proteinExistence type="predicted"/>
<comment type="caution">
    <text evidence="4">The sequence shown here is derived from an EMBL/GenBank/DDBJ whole genome shotgun (WGS) entry which is preliminary data.</text>
</comment>
<keyword evidence="5" id="KW-1185">Reference proteome</keyword>
<sequence length="161" mass="18670">MEFTFRIAKKNDKEEILDLIKKLAEAERKKPEEINLTLEKIESHGFGRNKYFHILLAESKKKPAGYALYFFSYSASAGAPILYIEDLFVDEPYRNFGLGTSLLAHLARLAIAKECCRMEGHAFTWNKKAIEFFECIGAYPRTDLLQFRLSDEHLRKLAEQE</sequence>
<evidence type="ECO:0000256" key="1">
    <source>
        <dbReference type="ARBA" id="ARBA00022679"/>
    </source>
</evidence>
<dbReference type="Gene3D" id="3.40.630.30">
    <property type="match status" value="1"/>
</dbReference>
<dbReference type="InterPro" id="IPR000182">
    <property type="entry name" value="GNAT_dom"/>
</dbReference>
<name>A0ABS8X001_9GAMM</name>
<accession>A0ABS8X001</accession>
<dbReference type="RefSeq" id="WP_232890357.1">
    <property type="nucleotide sequence ID" value="NZ_JAJSPM010000001.1"/>
</dbReference>
<dbReference type="SUPFAM" id="SSF55729">
    <property type="entry name" value="Acyl-CoA N-acyltransferases (Nat)"/>
    <property type="match status" value="1"/>
</dbReference>
<dbReference type="Pfam" id="PF00583">
    <property type="entry name" value="Acetyltransf_1"/>
    <property type="match status" value="1"/>
</dbReference>
<dbReference type="PROSITE" id="PS51186">
    <property type="entry name" value="GNAT"/>
    <property type="match status" value="1"/>
</dbReference>
<protein>
    <submittedName>
        <fullName evidence="4">GNAT family N-acetyltransferase</fullName>
    </submittedName>
</protein>
<keyword evidence="1" id="KW-0808">Transferase</keyword>
<dbReference type="PANTHER" id="PTHR10545:SF29">
    <property type="entry name" value="GH14572P-RELATED"/>
    <property type="match status" value="1"/>
</dbReference>
<dbReference type="CDD" id="cd04301">
    <property type="entry name" value="NAT_SF"/>
    <property type="match status" value="1"/>
</dbReference>
<dbReference type="PANTHER" id="PTHR10545">
    <property type="entry name" value="DIAMINE N-ACETYLTRANSFERASE"/>
    <property type="match status" value="1"/>
</dbReference>
<evidence type="ECO:0000313" key="4">
    <source>
        <dbReference type="EMBL" id="MCE3531307.1"/>
    </source>
</evidence>